<dbReference type="AlphaFoldDB" id="A0AAX4PG29"/>
<feature type="region of interest" description="Disordered" evidence="5">
    <location>
        <begin position="1"/>
        <end position="25"/>
    </location>
</feature>
<dbReference type="GO" id="GO:0006617">
    <property type="term" value="P:SRP-dependent cotranslational protein targeting to membrane, signal sequence recognition"/>
    <property type="evidence" value="ECO:0007669"/>
    <property type="project" value="TreeGrafter"/>
</dbReference>
<reference evidence="6 7" key="1">
    <citation type="submission" date="2024-03" db="EMBL/GenBank/DDBJ databases">
        <title>Complete genome sequence of the green alga Chloropicon roscoffensis RCC1871.</title>
        <authorList>
            <person name="Lemieux C."/>
            <person name="Pombert J.-F."/>
            <person name="Otis C."/>
            <person name="Turmel M."/>
        </authorList>
    </citation>
    <scope>NUCLEOTIDE SEQUENCE [LARGE SCALE GENOMIC DNA]</scope>
    <source>
        <strain evidence="6 7">RCC1871</strain>
    </source>
</reference>
<dbReference type="EMBL" id="CP151510">
    <property type="protein sequence ID" value="WZN64888.1"/>
    <property type="molecule type" value="Genomic_DNA"/>
</dbReference>
<organism evidence="6 7">
    <name type="scientific">Chloropicon roscoffensis</name>
    <dbReference type="NCBI Taxonomy" id="1461544"/>
    <lineage>
        <taxon>Eukaryota</taxon>
        <taxon>Viridiplantae</taxon>
        <taxon>Chlorophyta</taxon>
        <taxon>Chloropicophyceae</taxon>
        <taxon>Chloropicales</taxon>
        <taxon>Chloropicaceae</taxon>
        <taxon>Chloropicon</taxon>
    </lineage>
</organism>
<keyword evidence="4" id="KW-0687">Ribonucleoprotein</keyword>
<keyword evidence="2" id="KW-0963">Cytoplasm</keyword>
<dbReference type="InterPro" id="IPR002778">
    <property type="entry name" value="Signal_recog_particle_SRP19"/>
</dbReference>
<evidence type="ECO:0000256" key="5">
    <source>
        <dbReference type="SAM" id="MobiDB-lite"/>
    </source>
</evidence>
<sequence>MPKLPPRGVPPQGLKAKWKNPETGKDEDLDMSKWVCVYPCYIDKMRSMSQGRRVPRDCAVERPNVIEIKDSCQHLGLACLVEDKRHPADFFSRGRVRVMLSRPDNGEPISKDVANRKQLLREICKLVPKHVMRQKANEQRLQQQAAASAKAKEGSSSSSSSKKQSNKKKGKKKGKKK</sequence>
<protein>
    <submittedName>
        <fullName evidence="6">Subunit Srp19 of signal recognition particle complex</fullName>
    </submittedName>
</protein>
<evidence type="ECO:0000313" key="6">
    <source>
        <dbReference type="EMBL" id="WZN64888.1"/>
    </source>
</evidence>
<evidence type="ECO:0000256" key="1">
    <source>
        <dbReference type="ARBA" id="ARBA00004496"/>
    </source>
</evidence>
<dbReference type="Gene3D" id="3.30.56.30">
    <property type="entry name" value="Signal recognition particle, SRP19-like subunit"/>
    <property type="match status" value="1"/>
</dbReference>
<feature type="compositionally biased region" description="Basic residues" evidence="5">
    <location>
        <begin position="164"/>
        <end position="177"/>
    </location>
</feature>
<gene>
    <name evidence="6" type="ORF">HKI87_10g64450</name>
</gene>
<comment type="subcellular location">
    <subcellularLocation>
        <location evidence="1">Cytoplasm</location>
    </subcellularLocation>
</comment>
<dbReference type="PANTHER" id="PTHR17453:SF0">
    <property type="entry name" value="SIGNAL RECOGNITION PARTICLE 19 KDA PROTEIN"/>
    <property type="match status" value="1"/>
</dbReference>
<evidence type="ECO:0000256" key="3">
    <source>
        <dbReference type="ARBA" id="ARBA00023135"/>
    </source>
</evidence>
<feature type="region of interest" description="Disordered" evidence="5">
    <location>
        <begin position="134"/>
        <end position="177"/>
    </location>
</feature>
<dbReference type="InterPro" id="IPR036521">
    <property type="entry name" value="SRP19-like_sf"/>
</dbReference>
<accession>A0AAX4PG29</accession>
<dbReference type="Proteomes" id="UP001472866">
    <property type="component" value="Chromosome 10"/>
</dbReference>
<name>A0AAX4PG29_9CHLO</name>
<evidence type="ECO:0000313" key="7">
    <source>
        <dbReference type="Proteomes" id="UP001472866"/>
    </source>
</evidence>
<proteinExistence type="predicted"/>
<dbReference type="GO" id="GO:0005786">
    <property type="term" value="C:signal recognition particle, endoplasmic reticulum targeting"/>
    <property type="evidence" value="ECO:0007669"/>
    <property type="project" value="UniProtKB-KW"/>
</dbReference>
<feature type="compositionally biased region" description="Low complexity" evidence="5">
    <location>
        <begin position="142"/>
        <end position="163"/>
    </location>
</feature>
<keyword evidence="3" id="KW-0733">Signal recognition particle</keyword>
<dbReference type="Pfam" id="PF01922">
    <property type="entry name" value="SRP19"/>
    <property type="match status" value="1"/>
</dbReference>
<evidence type="ECO:0000256" key="2">
    <source>
        <dbReference type="ARBA" id="ARBA00022490"/>
    </source>
</evidence>
<dbReference type="PANTHER" id="PTHR17453">
    <property type="entry name" value="SIGNAL RECOGNITION PARTICLE 19 KD PROTEIN"/>
    <property type="match status" value="1"/>
</dbReference>
<dbReference type="GO" id="GO:0008312">
    <property type="term" value="F:7S RNA binding"/>
    <property type="evidence" value="ECO:0007669"/>
    <property type="project" value="InterPro"/>
</dbReference>
<evidence type="ECO:0000256" key="4">
    <source>
        <dbReference type="ARBA" id="ARBA00023274"/>
    </source>
</evidence>
<keyword evidence="7" id="KW-1185">Reference proteome</keyword>
<dbReference type="SUPFAM" id="SSF69695">
    <property type="entry name" value="SRP19"/>
    <property type="match status" value="1"/>
</dbReference>